<comment type="caution">
    <text evidence="5">The sequence shown here is derived from an EMBL/GenBank/DDBJ whole genome shotgun (WGS) entry which is preliminary data.</text>
</comment>
<dbReference type="Pfam" id="PF12895">
    <property type="entry name" value="ANAPC3"/>
    <property type="match status" value="1"/>
</dbReference>
<feature type="transmembrane region" description="Helical" evidence="4">
    <location>
        <begin position="122"/>
        <end position="140"/>
    </location>
</feature>
<feature type="transmembrane region" description="Helical" evidence="4">
    <location>
        <begin position="7"/>
        <end position="25"/>
    </location>
</feature>
<dbReference type="AlphaFoldDB" id="A0A0F3GXE3"/>
<feature type="transmembrane region" description="Helical" evidence="4">
    <location>
        <begin position="152"/>
        <end position="170"/>
    </location>
</feature>
<dbReference type="PROSITE" id="PS50005">
    <property type="entry name" value="TPR"/>
    <property type="match status" value="3"/>
</dbReference>
<dbReference type="SUPFAM" id="SSF48452">
    <property type="entry name" value="TPR-like"/>
    <property type="match status" value="1"/>
</dbReference>
<evidence type="ECO:0000256" key="1">
    <source>
        <dbReference type="ARBA" id="ARBA00022737"/>
    </source>
</evidence>
<dbReference type="InterPro" id="IPR019734">
    <property type="entry name" value="TPR_rpt"/>
</dbReference>
<organism evidence="5 6">
    <name type="scientific">Candidatus Magnetobacterium bavaricum</name>
    <dbReference type="NCBI Taxonomy" id="29290"/>
    <lineage>
        <taxon>Bacteria</taxon>
        <taxon>Pseudomonadati</taxon>
        <taxon>Nitrospirota</taxon>
        <taxon>Thermodesulfovibrionia</taxon>
        <taxon>Thermodesulfovibrionales</taxon>
        <taxon>Candidatus Magnetobacteriaceae</taxon>
        <taxon>Candidatus Magnetobacterium</taxon>
    </lineage>
</organism>
<dbReference type="InterPro" id="IPR011990">
    <property type="entry name" value="TPR-like_helical_dom_sf"/>
</dbReference>
<gene>
    <name evidence="5" type="ORF">MBAV_001151</name>
</gene>
<dbReference type="PANTHER" id="PTHR44227:SF3">
    <property type="entry name" value="PROTEIN O-MANNOSYL-TRANSFERASE TMTC4"/>
    <property type="match status" value="1"/>
</dbReference>
<feature type="transmembrane region" description="Helical" evidence="4">
    <location>
        <begin position="299"/>
        <end position="316"/>
    </location>
</feature>
<evidence type="ECO:0000313" key="5">
    <source>
        <dbReference type="EMBL" id="KJU86654.1"/>
    </source>
</evidence>
<feature type="transmembrane region" description="Helical" evidence="4">
    <location>
        <begin position="353"/>
        <end position="372"/>
    </location>
</feature>
<feature type="transmembrane region" description="Helical" evidence="4">
    <location>
        <begin position="379"/>
        <end position="397"/>
    </location>
</feature>
<protein>
    <submittedName>
        <fullName evidence="5">Tetratricopeptide TPR_2 repeat protein</fullName>
    </submittedName>
</protein>
<feature type="repeat" description="TPR" evidence="3">
    <location>
        <begin position="526"/>
        <end position="559"/>
    </location>
</feature>
<keyword evidence="4" id="KW-1133">Transmembrane helix</keyword>
<feature type="transmembrane region" description="Helical" evidence="4">
    <location>
        <begin position="182"/>
        <end position="209"/>
    </location>
</feature>
<dbReference type="Proteomes" id="UP000033423">
    <property type="component" value="Unassembled WGS sequence"/>
</dbReference>
<dbReference type="InterPro" id="IPR052346">
    <property type="entry name" value="O-mannosyl-transferase_TMTC"/>
</dbReference>
<evidence type="ECO:0000313" key="6">
    <source>
        <dbReference type="Proteomes" id="UP000033423"/>
    </source>
</evidence>
<name>A0A0F3GXE3_9BACT</name>
<keyword evidence="4" id="KW-0812">Transmembrane</keyword>
<evidence type="ECO:0000256" key="2">
    <source>
        <dbReference type="ARBA" id="ARBA00022803"/>
    </source>
</evidence>
<proteinExistence type="predicted"/>
<dbReference type="SMART" id="SM00028">
    <property type="entry name" value="TPR"/>
    <property type="match status" value="5"/>
</dbReference>
<sequence length="602" mass="68358">MKEDKTRYLNLLIVFCLMTLIMIAYRPLGDNGLVSYDDEKYLTESVYVKSGLTTEGMTWAFTTLYLSNWHPLTWLSYMLDTEVYGGVNPQGVHMTNLLLHAINTVVLFYLFIYMLRGVVTRPVVVAVVVAALFAVHPLNVESVAWASERKSVLSTLFWLLTMLAYCRYVERPSLRRYVLVKLSLVLGLMSKPMLVTLPVVLLLADYWPLQRSSGERFWRRLWRLSLEKVPLFALSILSASVTIIAQSKAETIVPLSVTSLGFRLLSAMQSYASYVEKTFWPTKLAAFYPYVEISLSWDLWLQLALFVGVSVTVVMFRHRRPYLLVGWLWYIVTLLPVIQIVQVSLAPIADRYAYVPTIGIFVMIACLVAEVSSWSSQRTVAIALVSVVVIASLSVTTHRQVQHWRHSGALFKHALEVTTNNYVAHNNYGTHLLKAGRVDEAMEQFSLGLKIVPDYPLLNFNMWSTLLSQGRYEEASKYFLKATPFLTKGGNPYFYKMLSLSFMRRQNYAEAIKYAQKALVSNPRDVDALQYIALSLVSMGRYGEALSYFSQGIGIDPNNWQLHYNKGLALKKLGRHKEAIESLAEAQRIKAKKQGNNPTPGL</sequence>
<feature type="repeat" description="TPR" evidence="3">
    <location>
        <begin position="422"/>
        <end position="455"/>
    </location>
</feature>
<feature type="transmembrane region" description="Helical" evidence="4">
    <location>
        <begin position="97"/>
        <end position="115"/>
    </location>
</feature>
<accession>A0A0F3GXE3</accession>
<keyword evidence="1" id="KW-0677">Repeat</keyword>
<dbReference type="EMBL" id="LACI01000511">
    <property type="protein sequence ID" value="KJU86654.1"/>
    <property type="molecule type" value="Genomic_DNA"/>
</dbReference>
<feature type="transmembrane region" description="Helical" evidence="4">
    <location>
        <begin position="323"/>
        <end position="341"/>
    </location>
</feature>
<evidence type="ECO:0000256" key="3">
    <source>
        <dbReference type="PROSITE-ProRule" id="PRU00339"/>
    </source>
</evidence>
<feature type="repeat" description="TPR" evidence="3">
    <location>
        <begin position="492"/>
        <end position="525"/>
    </location>
</feature>
<dbReference type="Gene3D" id="1.25.40.10">
    <property type="entry name" value="Tetratricopeptide repeat domain"/>
    <property type="match status" value="2"/>
</dbReference>
<keyword evidence="4" id="KW-0472">Membrane</keyword>
<keyword evidence="6" id="KW-1185">Reference proteome</keyword>
<keyword evidence="2 3" id="KW-0802">TPR repeat</keyword>
<reference evidence="5 6" key="1">
    <citation type="submission" date="2015-02" db="EMBL/GenBank/DDBJ databases">
        <title>Single-cell genomics of uncultivated deep-branching MTB reveals a conserved set of magnetosome genes.</title>
        <authorList>
            <person name="Kolinko S."/>
            <person name="Richter M."/>
            <person name="Glockner F.O."/>
            <person name="Brachmann A."/>
            <person name="Schuler D."/>
        </authorList>
    </citation>
    <scope>NUCLEOTIDE SEQUENCE [LARGE SCALE GENOMIC DNA]</scope>
    <source>
        <strain evidence="5">TM-1</strain>
    </source>
</reference>
<evidence type="ECO:0000256" key="4">
    <source>
        <dbReference type="SAM" id="Phobius"/>
    </source>
</evidence>
<dbReference type="PANTHER" id="PTHR44227">
    <property type="match status" value="1"/>
</dbReference>